<dbReference type="EMBL" id="JBAFSM010000046">
    <property type="protein sequence ID" value="MEG3439360.1"/>
    <property type="molecule type" value="Genomic_DNA"/>
</dbReference>
<name>A0AAW9QVI1_9CHRO</name>
<reference evidence="1 2" key="1">
    <citation type="submission" date="2024-01" db="EMBL/GenBank/DDBJ databases">
        <title>Genomic insights into the taxonomy and metabolism of the cyanobacterium Pannus brasiliensis CCIBt3594.</title>
        <authorList>
            <person name="Machado M."/>
            <person name="Botero N.B."/>
            <person name="Andreote A.P.D."/>
            <person name="Feitosa A.M.T."/>
            <person name="Popin R."/>
            <person name="Sivonen K."/>
            <person name="Fiore M.F."/>
        </authorList>
    </citation>
    <scope>NUCLEOTIDE SEQUENCE [LARGE SCALE GENOMIC DNA]</scope>
    <source>
        <strain evidence="1 2">CCIBt3594</strain>
    </source>
</reference>
<accession>A0AAW9QVI1</accession>
<dbReference type="AlphaFoldDB" id="A0AAW9QVI1"/>
<dbReference type="RefSeq" id="WP_332866846.1">
    <property type="nucleotide sequence ID" value="NZ_JBAFSM010000046.1"/>
</dbReference>
<proteinExistence type="predicted"/>
<organism evidence="1 2">
    <name type="scientific">Pannus brasiliensis CCIBt3594</name>
    <dbReference type="NCBI Taxonomy" id="1427578"/>
    <lineage>
        <taxon>Bacteria</taxon>
        <taxon>Bacillati</taxon>
        <taxon>Cyanobacteriota</taxon>
        <taxon>Cyanophyceae</taxon>
        <taxon>Oscillatoriophycideae</taxon>
        <taxon>Chroococcales</taxon>
        <taxon>Microcystaceae</taxon>
        <taxon>Pannus</taxon>
    </lineage>
</organism>
<evidence type="ECO:0000313" key="1">
    <source>
        <dbReference type="EMBL" id="MEG3439360.1"/>
    </source>
</evidence>
<sequence length="60" mass="6941">MSTNEMDIDAKIGELAKKYNIPEKLFKDVMALETEKSHLKNRRLAPKIVEMIAKYTDSSR</sequence>
<protein>
    <submittedName>
        <fullName evidence="1">Uncharacterized protein</fullName>
    </submittedName>
</protein>
<gene>
    <name evidence="1" type="ORF">V0288_19695</name>
</gene>
<keyword evidence="2" id="KW-1185">Reference proteome</keyword>
<dbReference type="Proteomes" id="UP001328733">
    <property type="component" value="Unassembled WGS sequence"/>
</dbReference>
<evidence type="ECO:0000313" key="2">
    <source>
        <dbReference type="Proteomes" id="UP001328733"/>
    </source>
</evidence>
<comment type="caution">
    <text evidence="1">The sequence shown here is derived from an EMBL/GenBank/DDBJ whole genome shotgun (WGS) entry which is preliminary data.</text>
</comment>